<evidence type="ECO:0000313" key="2">
    <source>
        <dbReference type="Proteomes" id="UP000078316"/>
    </source>
</evidence>
<organism evidence="1 2">
    <name type="scientific">Methylobacterium platani</name>
    <dbReference type="NCBI Taxonomy" id="427683"/>
    <lineage>
        <taxon>Bacteria</taxon>
        <taxon>Pseudomonadati</taxon>
        <taxon>Pseudomonadota</taxon>
        <taxon>Alphaproteobacteria</taxon>
        <taxon>Hyphomicrobiales</taxon>
        <taxon>Methylobacteriaceae</taxon>
        <taxon>Methylobacterium</taxon>
    </lineage>
</organism>
<comment type="caution">
    <text evidence="1">The sequence shown here is derived from an EMBL/GenBank/DDBJ whole genome shotgun (WGS) entry which is preliminary data.</text>
</comment>
<protein>
    <submittedName>
        <fullName evidence="1">Uncharacterized protein</fullName>
    </submittedName>
</protein>
<name>A0A179RXA6_9HYPH</name>
<reference evidence="1 2" key="1">
    <citation type="submission" date="2016-04" db="EMBL/GenBank/DDBJ databases">
        <authorList>
            <person name="Evans L.H."/>
            <person name="Alamgir A."/>
            <person name="Owens N."/>
            <person name="Weber N.D."/>
            <person name="Virtaneva K."/>
            <person name="Barbian K."/>
            <person name="Babar A."/>
            <person name="Rosenke K."/>
        </authorList>
    </citation>
    <scope>NUCLEOTIDE SEQUENCE [LARGE SCALE GENOMIC DNA]</scope>
    <source>
        <strain evidence="1 2">PMB02</strain>
    </source>
</reference>
<dbReference type="Proteomes" id="UP000078316">
    <property type="component" value="Unassembled WGS sequence"/>
</dbReference>
<accession>A0A179RXA6</accession>
<dbReference type="EMBL" id="LWHQ01000098">
    <property type="protein sequence ID" value="OAS13306.1"/>
    <property type="molecule type" value="Genomic_DNA"/>
</dbReference>
<sequence>MNLADRISNVVDQVRFATSPARAGTTAEAAAVEIEALAKRRLADEYDAARKRGEVAQLGTN</sequence>
<evidence type="ECO:0000313" key="1">
    <source>
        <dbReference type="EMBL" id="OAS13306.1"/>
    </source>
</evidence>
<dbReference type="AlphaFoldDB" id="A0A179RXA6"/>
<gene>
    <name evidence="1" type="ORF">A5481_31130</name>
</gene>
<dbReference type="RefSeq" id="WP_048437681.1">
    <property type="nucleotide sequence ID" value="NZ_LWHQ01000098.1"/>
</dbReference>
<proteinExistence type="predicted"/>